<evidence type="ECO:0000256" key="5">
    <source>
        <dbReference type="SAM" id="Phobius"/>
    </source>
</evidence>
<keyword evidence="3 5" id="KW-1133">Transmembrane helix</keyword>
<organism evidence="6 7">
    <name type="scientific">Aspergillus phoenicis ATCC 13157</name>
    <dbReference type="NCBI Taxonomy" id="1353007"/>
    <lineage>
        <taxon>Eukaryota</taxon>
        <taxon>Fungi</taxon>
        <taxon>Dikarya</taxon>
        <taxon>Ascomycota</taxon>
        <taxon>Pezizomycotina</taxon>
        <taxon>Eurotiomycetes</taxon>
        <taxon>Eurotiomycetidae</taxon>
        <taxon>Eurotiales</taxon>
        <taxon>Aspergillaceae</taxon>
        <taxon>Aspergillus</taxon>
    </lineage>
</organism>
<evidence type="ECO:0000256" key="4">
    <source>
        <dbReference type="ARBA" id="ARBA00023136"/>
    </source>
</evidence>
<dbReference type="GO" id="GO:0022857">
    <property type="term" value="F:transmembrane transporter activity"/>
    <property type="evidence" value="ECO:0007669"/>
    <property type="project" value="TreeGrafter"/>
</dbReference>
<comment type="subcellular location">
    <subcellularLocation>
        <location evidence="1">Membrane</location>
        <topology evidence="1">Multi-pass membrane protein</topology>
    </subcellularLocation>
</comment>
<sequence length="315" mass="34411">MTLYLWDRGYAGDEQLYNLDTSSSLQVPEIGPENEVKGPKLLLLHTGLCLCIFLVGLLAQPAIADKTLSLFSKMVIYLSYVALFEVGRLICALAPSSPVFIVGRAIAGLGASGILAGGLVILTNVIVRPILGEALTQHVKWLWCSYINISIAEFSAVVVLESIPLTRKLQSLDGVGFFLFLVLWQLHMQEAVPIPPRLFPSSRKTVLICTSTFFANVAFQCTLYWLPIWFQAVLGASPTSSGVRYLPIVISDVLIPIIVAGLISGVIGYSLIVTMVSLHCILSLIIDAPLFFTGPSRISLEAIYYHITSQPMLQR</sequence>
<evidence type="ECO:0000256" key="3">
    <source>
        <dbReference type="ARBA" id="ARBA00022989"/>
    </source>
</evidence>
<dbReference type="EMBL" id="KZ851853">
    <property type="protein sequence ID" value="RDK42371.1"/>
    <property type="molecule type" value="Genomic_DNA"/>
</dbReference>
<dbReference type="SUPFAM" id="SSF103473">
    <property type="entry name" value="MFS general substrate transporter"/>
    <property type="match status" value="1"/>
</dbReference>
<evidence type="ECO:0000256" key="1">
    <source>
        <dbReference type="ARBA" id="ARBA00004141"/>
    </source>
</evidence>
<feature type="transmembrane region" description="Helical" evidence="5">
    <location>
        <begin position="75"/>
        <end position="95"/>
    </location>
</feature>
<evidence type="ECO:0000313" key="7">
    <source>
        <dbReference type="Proteomes" id="UP000254937"/>
    </source>
</evidence>
<keyword evidence="2 5" id="KW-0812">Transmembrane</keyword>
<protein>
    <recommendedName>
        <fullName evidence="8">MFS general substrate transporter</fullName>
    </recommendedName>
</protein>
<name>A0A370PJJ6_ASPPH</name>
<feature type="transmembrane region" description="Helical" evidence="5">
    <location>
        <begin position="42"/>
        <end position="63"/>
    </location>
</feature>
<keyword evidence="4 5" id="KW-0472">Membrane</keyword>
<dbReference type="Gene3D" id="1.20.1250.20">
    <property type="entry name" value="MFS general substrate transporter like domains"/>
    <property type="match status" value="1"/>
</dbReference>
<evidence type="ECO:0000313" key="6">
    <source>
        <dbReference type="EMBL" id="RDK42371.1"/>
    </source>
</evidence>
<reference evidence="6 7" key="1">
    <citation type="submission" date="2018-07" db="EMBL/GenBank/DDBJ databases">
        <title>Section-level genome sequencing of Aspergillus section Nigri to investigate inter- and intra-species variation.</title>
        <authorList>
            <consortium name="DOE Joint Genome Institute"/>
            <person name="Vesth T.C."/>
            <person name="Nybo J.L."/>
            <person name="Theobald S."/>
            <person name="Frisvad J.C."/>
            <person name="Larsen T.O."/>
            <person name="Nielsen K.F."/>
            <person name="Hoof J.B."/>
            <person name="Brandl J."/>
            <person name="Salamov A."/>
            <person name="Riley R."/>
            <person name="Gladden J.M."/>
            <person name="Phatale P."/>
            <person name="Nielsen M.T."/>
            <person name="Lyhne E.K."/>
            <person name="Kogle M.E."/>
            <person name="Strasser K."/>
            <person name="McDonnell E."/>
            <person name="Barry K."/>
            <person name="Clum A."/>
            <person name="Chen C."/>
            <person name="Nolan M."/>
            <person name="Sandor L."/>
            <person name="Kuo A."/>
            <person name="Lipzen A."/>
            <person name="Hainaut M."/>
            <person name="Drula E."/>
            <person name="Tsang A."/>
            <person name="Magnuson J.K."/>
            <person name="Henrissat B."/>
            <person name="Wiebenga A."/>
            <person name="Simmons B.A."/>
            <person name="Makela M.R."/>
            <person name="De vries R.P."/>
            <person name="Grigoriev I.V."/>
            <person name="Mortensen U.H."/>
            <person name="Baker S.E."/>
            <person name="Andersen M.R."/>
        </authorList>
    </citation>
    <scope>NUCLEOTIDE SEQUENCE [LARGE SCALE GENOMIC DNA]</scope>
    <source>
        <strain evidence="6 7">ATCC 13157</strain>
    </source>
</reference>
<dbReference type="Proteomes" id="UP000254937">
    <property type="component" value="Unassembled WGS sequence"/>
</dbReference>
<gene>
    <name evidence="6" type="ORF">M752DRAFT_283758</name>
</gene>
<keyword evidence="7" id="KW-1185">Reference proteome</keyword>
<feature type="transmembrane region" description="Helical" evidence="5">
    <location>
        <begin position="245"/>
        <end position="264"/>
    </location>
</feature>
<feature type="transmembrane region" description="Helical" evidence="5">
    <location>
        <begin position="206"/>
        <end position="225"/>
    </location>
</feature>
<dbReference type="PANTHER" id="PTHR23501">
    <property type="entry name" value="MAJOR FACILITATOR SUPERFAMILY"/>
    <property type="match status" value="1"/>
</dbReference>
<dbReference type="AlphaFoldDB" id="A0A370PJJ6"/>
<dbReference type="PANTHER" id="PTHR23501:SF198">
    <property type="entry name" value="AZOLE RESISTANCE PROTEIN 1-RELATED"/>
    <property type="match status" value="1"/>
</dbReference>
<accession>A0A370PJJ6</accession>
<proteinExistence type="predicted"/>
<evidence type="ECO:0008006" key="8">
    <source>
        <dbReference type="Google" id="ProtNLM"/>
    </source>
</evidence>
<dbReference type="InterPro" id="IPR036259">
    <property type="entry name" value="MFS_trans_sf"/>
</dbReference>
<feature type="transmembrane region" description="Helical" evidence="5">
    <location>
        <begin position="101"/>
        <end position="127"/>
    </location>
</feature>
<dbReference type="GO" id="GO:0005886">
    <property type="term" value="C:plasma membrane"/>
    <property type="evidence" value="ECO:0007669"/>
    <property type="project" value="TreeGrafter"/>
</dbReference>
<evidence type="ECO:0000256" key="2">
    <source>
        <dbReference type="ARBA" id="ARBA00022692"/>
    </source>
</evidence>